<dbReference type="Pfam" id="PF07484">
    <property type="entry name" value="Collar"/>
    <property type="match status" value="1"/>
</dbReference>
<dbReference type="Gene3D" id="3.90.1340.10">
    <property type="entry name" value="Phage tail collar domain"/>
    <property type="match status" value="1"/>
</dbReference>
<keyword evidence="3" id="KW-1185">Reference proteome</keyword>
<dbReference type="InterPro" id="IPR011083">
    <property type="entry name" value="Phage_tail_collar_dom"/>
</dbReference>
<protein>
    <submittedName>
        <fullName evidence="2">Phage tail protein</fullName>
    </submittedName>
</protein>
<dbReference type="Proteomes" id="UP000649768">
    <property type="component" value="Unassembled WGS sequence"/>
</dbReference>
<accession>A0ABR9BIK4</accession>
<dbReference type="SUPFAM" id="SSF88874">
    <property type="entry name" value="Receptor-binding domain of short tail fibre protein gp12"/>
    <property type="match status" value="1"/>
</dbReference>
<reference evidence="2 3" key="1">
    <citation type="submission" date="2020-09" db="EMBL/GenBank/DDBJ databases">
        <title>Photobacterium sp. CAU 1568 isolated from sand of Sido Beach.</title>
        <authorList>
            <person name="Kim W."/>
        </authorList>
    </citation>
    <scope>NUCLEOTIDE SEQUENCE [LARGE SCALE GENOMIC DNA]</scope>
    <source>
        <strain evidence="2 3">CAU 1568</strain>
    </source>
</reference>
<comment type="caution">
    <text evidence="2">The sequence shown here is derived from an EMBL/GenBank/DDBJ whole genome shotgun (WGS) entry which is preliminary data.</text>
</comment>
<evidence type="ECO:0000313" key="3">
    <source>
        <dbReference type="Proteomes" id="UP000649768"/>
    </source>
</evidence>
<gene>
    <name evidence="2" type="ORF">IFO68_05095</name>
</gene>
<evidence type="ECO:0000259" key="1">
    <source>
        <dbReference type="Pfam" id="PF07484"/>
    </source>
</evidence>
<sequence>MEPYIGNIQMFGANFAPRGYAFCDGQVLPVSQNGALFALVGNQFGGNGQTDFKLPDFRGRMPVQPGVAFPSQRPITQAKTGGLEQVALTEAEMPAHTHGIAVSSQSGDSFRPYLLRQQKATVLAAAAGDTPVYAVPQNLEAMNPEAVGAAGHGAGHENMQPSAVINFCIALTGIFPERD</sequence>
<organism evidence="2 3">
    <name type="scientific">Photobacterium arenosum</name>
    <dbReference type="NCBI Taxonomy" id="2774143"/>
    <lineage>
        <taxon>Bacteria</taxon>
        <taxon>Pseudomonadati</taxon>
        <taxon>Pseudomonadota</taxon>
        <taxon>Gammaproteobacteria</taxon>
        <taxon>Vibrionales</taxon>
        <taxon>Vibrionaceae</taxon>
        <taxon>Photobacterium</taxon>
    </lineage>
</organism>
<proteinExistence type="predicted"/>
<dbReference type="RefSeq" id="WP_192014877.1">
    <property type="nucleotide sequence ID" value="NZ_JACYTP010000002.1"/>
</dbReference>
<dbReference type="EMBL" id="JACYTP010000002">
    <property type="protein sequence ID" value="MBD8512063.1"/>
    <property type="molecule type" value="Genomic_DNA"/>
</dbReference>
<evidence type="ECO:0000313" key="2">
    <source>
        <dbReference type="EMBL" id="MBD8512063.1"/>
    </source>
</evidence>
<dbReference type="InterPro" id="IPR037053">
    <property type="entry name" value="Phage_tail_collar_dom_sf"/>
</dbReference>
<feature type="domain" description="Phage tail collar" evidence="1">
    <location>
        <begin position="6"/>
        <end position="62"/>
    </location>
</feature>
<name>A0ABR9BIK4_9GAMM</name>